<dbReference type="InterPro" id="IPR017923">
    <property type="entry name" value="TFIIS_N"/>
</dbReference>
<keyword evidence="12" id="KW-0251">Elongation factor</keyword>
<dbReference type="Gene3D" id="3.30.572.10">
    <property type="entry name" value="Thymidylate synthase/dCMP hydroxymethylase domain"/>
    <property type="match status" value="1"/>
</dbReference>
<evidence type="ECO:0000313" key="12">
    <source>
        <dbReference type="EMBL" id="KAK1742358.1"/>
    </source>
</evidence>
<dbReference type="InterPro" id="IPR003617">
    <property type="entry name" value="TFIIS/CRSP70_N_sub"/>
</dbReference>
<keyword evidence="4" id="KW-0862">Zinc</keyword>
<dbReference type="PANTHER" id="PTHR11477:SF0">
    <property type="entry name" value="IP08861P-RELATED"/>
    <property type="match status" value="1"/>
</dbReference>
<dbReference type="SMART" id="SM00510">
    <property type="entry name" value="TFS2M"/>
    <property type="match status" value="1"/>
</dbReference>
<organism evidence="12 13">
    <name type="scientific">Skeletonema marinoi</name>
    <dbReference type="NCBI Taxonomy" id="267567"/>
    <lineage>
        <taxon>Eukaryota</taxon>
        <taxon>Sar</taxon>
        <taxon>Stramenopiles</taxon>
        <taxon>Ochrophyta</taxon>
        <taxon>Bacillariophyta</taxon>
        <taxon>Coscinodiscophyceae</taxon>
        <taxon>Thalassiosirophycidae</taxon>
        <taxon>Thalassiosirales</taxon>
        <taxon>Skeletonemataceae</taxon>
        <taxon>Skeletonema</taxon>
        <taxon>Skeletonema marinoi-dohrnii complex</taxon>
    </lineage>
</organism>
<reference evidence="12" key="1">
    <citation type="submission" date="2023-06" db="EMBL/GenBank/DDBJ databases">
        <title>Survivors Of The Sea: Transcriptome response of Skeletonema marinoi to long-term dormancy.</title>
        <authorList>
            <person name="Pinder M.I.M."/>
            <person name="Kourtchenko O."/>
            <person name="Robertson E.K."/>
            <person name="Larsson T."/>
            <person name="Maumus F."/>
            <person name="Osuna-Cruz C.M."/>
            <person name="Vancaester E."/>
            <person name="Stenow R."/>
            <person name="Vandepoele K."/>
            <person name="Ploug H."/>
            <person name="Bruchert V."/>
            <person name="Godhe A."/>
            <person name="Topel M."/>
        </authorList>
    </citation>
    <scope>NUCLEOTIDE SEQUENCE</scope>
    <source>
        <strain evidence="12">R05AC</strain>
    </source>
</reference>
<dbReference type="PROSITE" id="PS51133">
    <property type="entry name" value="ZF_TFIIS_2"/>
    <property type="match status" value="1"/>
</dbReference>
<keyword evidence="2" id="KW-0479">Metal-binding</keyword>
<dbReference type="InterPro" id="IPR003618">
    <property type="entry name" value="TFIIS_cen_dom"/>
</dbReference>
<dbReference type="SMART" id="SM00440">
    <property type="entry name" value="ZnF_C2C2"/>
    <property type="match status" value="1"/>
</dbReference>
<evidence type="ECO:0000259" key="9">
    <source>
        <dbReference type="PROSITE" id="PS51133"/>
    </source>
</evidence>
<evidence type="ECO:0000259" key="10">
    <source>
        <dbReference type="PROSITE" id="PS51319"/>
    </source>
</evidence>
<keyword evidence="13" id="KW-1185">Reference proteome</keyword>
<dbReference type="Pfam" id="PF07500">
    <property type="entry name" value="TFIIS_M"/>
    <property type="match status" value="1"/>
</dbReference>
<evidence type="ECO:0000256" key="7">
    <source>
        <dbReference type="PROSITE-ProRule" id="PRU00649"/>
    </source>
</evidence>
<dbReference type="GO" id="GO:0006351">
    <property type="term" value="P:DNA-templated transcription"/>
    <property type="evidence" value="ECO:0007669"/>
    <property type="project" value="InterPro"/>
</dbReference>
<evidence type="ECO:0000259" key="11">
    <source>
        <dbReference type="PROSITE" id="PS51321"/>
    </source>
</evidence>
<name>A0AAD8Y9Y4_9STRA</name>
<dbReference type="SUPFAM" id="SSF47676">
    <property type="entry name" value="Conserved domain common to transcription factors TFIIS, elongin A, CRSP70"/>
    <property type="match status" value="1"/>
</dbReference>
<sequence length="543" mass="59867">MSAIKAVRQLKEDLLKQQAALPGDGRNEKILDILQRLEKQKIDLAVLTETLIGASVSKLKKHENAEIANTAKGLVKKWKGVATQAQAAASGGGGKAASKSDSNNSTSSGGSAKSAPSSAKLKRLSSAGSSELSADAEFVGLPPHRINICKKFHTIFLMSKNELSKELNEAAVGQLCISRAAEVDAAIDTWSKGMKPTYMEKVRSLVFNLKKNGPLREQVILGQVSGDRLTRMSSEELLSEEKAKERDETVKNLQDSRRLDWDTANEKKINEMCGIKGDLLKASLFTCGRCKSVKTTSTQKQTRSADEPMTVFLNTLTSQHLTMTEATATAMKCAPSKNLNVGFPHFATGKEMYDYLREITKPGGEFVVRNFVGVIEDFSVASCTVETELFPLGALEYYTKKNMGWDYTAEEKEKWQMNVRGGAQGDYRDGMQKKIANVIDCLRTEPLSKRAVIPIPFSTEGSEMADWTDQGQNKCCRELHLYLEDGKLKCTGLVRMQNANIMTKNIHFFATLVNHVAKELGVEVGEYTHWITNLCHDRTATSC</sequence>
<dbReference type="InterPro" id="IPR036926">
    <property type="entry name" value="Thymidate_synth/dCMP_Mease_sf"/>
</dbReference>
<evidence type="ECO:0000313" key="13">
    <source>
        <dbReference type="Proteomes" id="UP001224775"/>
    </source>
</evidence>
<evidence type="ECO:0000256" key="6">
    <source>
        <dbReference type="PROSITE-ProRule" id="PRU00472"/>
    </source>
</evidence>
<proteinExistence type="predicted"/>
<dbReference type="Gene3D" id="2.20.25.10">
    <property type="match status" value="1"/>
</dbReference>
<feature type="domain" description="TFIIS central" evidence="11">
    <location>
        <begin position="144"/>
        <end position="265"/>
    </location>
</feature>
<accession>A0AAD8Y9Y4</accession>
<dbReference type="Pfam" id="PF01096">
    <property type="entry name" value="Zn_ribbon_TFIIS"/>
    <property type="match status" value="1"/>
</dbReference>
<dbReference type="PROSITE" id="PS51321">
    <property type="entry name" value="TFIIS_CENTRAL"/>
    <property type="match status" value="1"/>
</dbReference>
<comment type="subcellular location">
    <subcellularLocation>
        <location evidence="1 7">Nucleus</location>
    </subcellularLocation>
</comment>
<dbReference type="AlphaFoldDB" id="A0AAD8Y9Y4"/>
<dbReference type="SUPFAM" id="SSF57783">
    <property type="entry name" value="Zinc beta-ribbon"/>
    <property type="match status" value="1"/>
</dbReference>
<gene>
    <name evidence="12" type="ORF">QTG54_006923</name>
</gene>
<evidence type="ECO:0000256" key="8">
    <source>
        <dbReference type="SAM" id="MobiDB-lite"/>
    </source>
</evidence>
<evidence type="ECO:0000256" key="2">
    <source>
        <dbReference type="ARBA" id="ARBA00022723"/>
    </source>
</evidence>
<dbReference type="GO" id="GO:0003676">
    <property type="term" value="F:nucleic acid binding"/>
    <property type="evidence" value="ECO:0007669"/>
    <property type="project" value="InterPro"/>
</dbReference>
<keyword evidence="3 6" id="KW-0863">Zinc-finger</keyword>
<dbReference type="Gene3D" id="1.10.472.30">
    <property type="entry name" value="Transcription elongation factor S-II, central domain"/>
    <property type="match status" value="1"/>
</dbReference>
<feature type="domain" description="TFIIS N-terminal" evidence="10">
    <location>
        <begin position="5"/>
        <end position="85"/>
    </location>
</feature>
<dbReference type="InterPro" id="IPR001222">
    <property type="entry name" value="Znf_TFIIS"/>
</dbReference>
<dbReference type="GO" id="GO:0003746">
    <property type="term" value="F:translation elongation factor activity"/>
    <property type="evidence" value="ECO:0007669"/>
    <property type="project" value="UniProtKB-KW"/>
</dbReference>
<keyword evidence="12" id="KW-0648">Protein biosynthesis</keyword>
<dbReference type="GO" id="GO:0005634">
    <property type="term" value="C:nucleus"/>
    <property type="evidence" value="ECO:0007669"/>
    <property type="project" value="UniProtKB-SubCell"/>
</dbReference>
<feature type="compositionally biased region" description="Low complexity" evidence="8">
    <location>
        <begin position="96"/>
        <end position="120"/>
    </location>
</feature>
<dbReference type="PROSITE" id="PS51319">
    <property type="entry name" value="TFIIS_N"/>
    <property type="match status" value="1"/>
</dbReference>
<dbReference type="Gene3D" id="1.20.930.10">
    <property type="entry name" value="Conserved domain common to transcription factors TFIIS, elongin A, CRSP70"/>
    <property type="match status" value="1"/>
</dbReference>
<evidence type="ECO:0000256" key="1">
    <source>
        <dbReference type="ARBA" id="ARBA00004123"/>
    </source>
</evidence>
<evidence type="ECO:0000256" key="4">
    <source>
        <dbReference type="ARBA" id="ARBA00022833"/>
    </source>
</evidence>
<dbReference type="GO" id="GO:0008270">
    <property type="term" value="F:zinc ion binding"/>
    <property type="evidence" value="ECO:0007669"/>
    <property type="project" value="UniProtKB-KW"/>
</dbReference>
<dbReference type="SUPFAM" id="SSF46942">
    <property type="entry name" value="Elongation factor TFIIS domain 2"/>
    <property type="match status" value="1"/>
</dbReference>
<dbReference type="SMART" id="SM00509">
    <property type="entry name" value="TFS2N"/>
    <property type="match status" value="1"/>
</dbReference>
<dbReference type="SUPFAM" id="SSF55831">
    <property type="entry name" value="Thymidylate synthase/dCMP hydroxymethylase"/>
    <property type="match status" value="1"/>
</dbReference>
<dbReference type="EMBL" id="JATAAI010000011">
    <property type="protein sequence ID" value="KAK1742358.1"/>
    <property type="molecule type" value="Genomic_DNA"/>
</dbReference>
<dbReference type="InterPro" id="IPR036575">
    <property type="entry name" value="TFIIS_cen_dom_sf"/>
</dbReference>
<dbReference type="Proteomes" id="UP001224775">
    <property type="component" value="Unassembled WGS sequence"/>
</dbReference>
<evidence type="ECO:0000256" key="3">
    <source>
        <dbReference type="ARBA" id="ARBA00022771"/>
    </source>
</evidence>
<keyword evidence="5 7" id="KW-0539">Nucleus</keyword>
<feature type="domain" description="TFIIS-type" evidence="9">
    <location>
        <begin position="283"/>
        <end position="348"/>
    </location>
</feature>
<feature type="region of interest" description="Disordered" evidence="8">
    <location>
        <begin position="89"/>
        <end position="120"/>
    </location>
</feature>
<comment type="caution">
    <text evidence="12">The sequence shown here is derived from an EMBL/GenBank/DDBJ whole genome shotgun (WGS) entry which is preliminary data.</text>
</comment>
<evidence type="ECO:0000256" key="5">
    <source>
        <dbReference type="ARBA" id="ARBA00023242"/>
    </source>
</evidence>
<dbReference type="PANTHER" id="PTHR11477">
    <property type="entry name" value="TRANSCRIPTION FACTOR S-II ZINC FINGER DOMAIN-CONTAINING PROTEIN"/>
    <property type="match status" value="1"/>
</dbReference>
<dbReference type="Pfam" id="PF08711">
    <property type="entry name" value="Med26"/>
    <property type="match status" value="1"/>
</dbReference>
<dbReference type="InterPro" id="IPR035441">
    <property type="entry name" value="TFIIS/LEDGF_dom_sf"/>
</dbReference>
<protein>
    <submittedName>
        <fullName evidence="12">Transcription elongation factor TFIIS</fullName>
    </submittedName>
</protein>